<feature type="transmembrane region" description="Helical" evidence="2">
    <location>
        <begin position="86"/>
        <end position="105"/>
    </location>
</feature>
<reference evidence="3 4" key="1">
    <citation type="submission" date="2020-08" db="EMBL/GenBank/DDBJ databases">
        <title>Genomic Encyclopedia of Type Strains, Phase III (KMG-III): the genomes of soil and plant-associated and newly described type strains.</title>
        <authorList>
            <person name="Whitman W."/>
        </authorList>
    </citation>
    <scope>NUCLEOTIDE SEQUENCE [LARGE SCALE GENOMIC DNA]</scope>
    <source>
        <strain evidence="3 4">CECT 4113</strain>
    </source>
</reference>
<dbReference type="RefSeq" id="WP_125848849.1">
    <property type="nucleotide sequence ID" value="NZ_JACHXH010000025.1"/>
</dbReference>
<evidence type="ECO:0000256" key="2">
    <source>
        <dbReference type="SAM" id="Phobius"/>
    </source>
</evidence>
<evidence type="ECO:0000256" key="1">
    <source>
        <dbReference type="SAM" id="MobiDB-lite"/>
    </source>
</evidence>
<evidence type="ECO:0000313" key="3">
    <source>
        <dbReference type="EMBL" id="MBB3137766.1"/>
    </source>
</evidence>
<dbReference type="Proteomes" id="UP000518315">
    <property type="component" value="Unassembled WGS sequence"/>
</dbReference>
<dbReference type="EMBL" id="JACHXH010000025">
    <property type="protein sequence ID" value="MBB3137766.1"/>
    <property type="molecule type" value="Genomic_DNA"/>
</dbReference>
<feature type="transmembrane region" description="Helical" evidence="2">
    <location>
        <begin position="51"/>
        <end position="74"/>
    </location>
</feature>
<sequence>MLDVLFAFRGRLTRWQYRVACMVTSLIIVCIVAVGFWIAKPQAMSRPGMGAGAVLLILAIAALPSVWMSLSIQAARIRDIGWDPRIVMTAALAVNVVAFLIALLMREWPMTELISKLVKGANIAYGLGLLLLPSNYHVPADPTFDTPPTPMRSARVEASPAQRLPGRNGATFGRRGL</sequence>
<accession>A0A4R0CGH0</accession>
<dbReference type="Pfam" id="PF05656">
    <property type="entry name" value="DUF805"/>
    <property type="match status" value="1"/>
</dbReference>
<dbReference type="GO" id="GO:0016020">
    <property type="term" value="C:membrane"/>
    <property type="evidence" value="ECO:0007669"/>
    <property type="project" value="InterPro"/>
</dbReference>
<feature type="transmembrane region" description="Helical" evidence="2">
    <location>
        <begin position="15"/>
        <end position="39"/>
    </location>
</feature>
<comment type="caution">
    <text evidence="3">The sequence shown here is derived from an EMBL/GenBank/DDBJ whole genome shotgun (WGS) entry which is preliminary data.</text>
</comment>
<dbReference type="AlphaFoldDB" id="A0A4R0CGH0"/>
<organism evidence="3 4">
    <name type="scientific">Rhizobium pisi</name>
    <dbReference type="NCBI Taxonomy" id="574561"/>
    <lineage>
        <taxon>Bacteria</taxon>
        <taxon>Pseudomonadati</taxon>
        <taxon>Pseudomonadota</taxon>
        <taxon>Alphaproteobacteria</taxon>
        <taxon>Hyphomicrobiales</taxon>
        <taxon>Rhizobiaceae</taxon>
        <taxon>Rhizobium/Agrobacterium group</taxon>
        <taxon>Rhizobium</taxon>
    </lineage>
</organism>
<proteinExistence type="predicted"/>
<feature type="region of interest" description="Disordered" evidence="1">
    <location>
        <begin position="142"/>
        <end position="177"/>
    </location>
</feature>
<keyword evidence="2" id="KW-0472">Membrane</keyword>
<keyword evidence="4" id="KW-1185">Reference proteome</keyword>
<dbReference type="OrthoDB" id="8365251at2"/>
<gene>
    <name evidence="3" type="ORF">FHS26_005534</name>
</gene>
<name>A0A4R0CGH0_9HYPH</name>
<keyword evidence="2" id="KW-0812">Transmembrane</keyword>
<keyword evidence="2" id="KW-1133">Transmembrane helix</keyword>
<evidence type="ECO:0000313" key="4">
    <source>
        <dbReference type="Proteomes" id="UP000518315"/>
    </source>
</evidence>
<dbReference type="InterPro" id="IPR008523">
    <property type="entry name" value="DUF805"/>
</dbReference>
<protein>
    <submittedName>
        <fullName evidence="3">Uncharacterized membrane protein YhaH (DUF805 family)</fullName>
    </submittedName>
</protein>